<dbReference type="RefSeq" id="WP_218603075.1">
    <property type="nucleotide sequence ID" value="NZ_JADQDJ010000103.1"/>
</dbReference>
<dbReference type="Proteomes" id="UP000694287">
    <property type="component" value="Unassembled WGS sequence"/>
</dbReference>
<evidence type="ECO:0000313" key="4">
    <source>
        <dbReference type="EMBL" id="MBW0135011.1"/>
    </source>
</evidence>
<dbReference type="PROSITE" id="PS00552">
    <property type="entry name" value="HTH_MERR_1"/>
    <property type="match status" value="1"/>
</dbReference>
<keyword evidence="2" id="KW-0804">Transcription</keyword>
<comment type="caution">
    <text evidence="4">The sequence shown here is derived from an EMBL/GenBank/DDBJ whole genome shotgun (WGS) entry which is preliminary data.</text>
</comment>
<evidence type="ECO:0000313" key="5">
    <source>
        <dbReference type="Proteomes" id="UP000694287"/>
    </source>
</evidence>
<gene>
    <name evidence="4" type="ORF">I4I81_12185</name>
</gene>
<proteinExistence type="predicted"/>
<dbReference type="InterPro" id="IPR047057">
    <property type="entry name" value="MerR_fam"/>
</dbReference>
<accession>A0ABS6USS8</accession>
<name>A0ABS6USS8_9PSEU</name>
<sequence>MTGALRSGQLAAAAGVSVQTLRYYERRGLLPDPQRSLGGHREYGPDALRVLRTIKAVQQLGFTLDEITDLLDLGSHRGPRPGLRAAARAKLADVDTKIADLTAVRATLLDVLDAGCTDLDTCSCAASCPIPFRALAHPVDVPISASTVPAQGPATGRRARR</sequence>
<dbReference type="PANTHER" id="PTHR30204">
    <property type="entry name" value="REDOX-CYCLING DRUG-SENSING TRANSCRIPTIONAL ACTIVATOR SOXR"/>
    <property type="match status" value="1"/>
</dbReference>
<dbReference type="Pfam" id="PF13411">
    <property type="entry name" value="MerR_1"/>
    <property type="match status" value="1"/>
</dbReference>
<dbReference type="InterPro" id="IPR000551">
    <property type="entry name" value="MerR-type_HTH_dom"/>
</dbReference>
<keyword evidence="1" id="KW-0805">Transcription regulation</keyword>
<evidence type="ECO:0000256" key="1">
    <source>
        <dbReference type="ARBA" id="ARBA00023015"/>
    </source>
</evidence>
<protein>
    <submittedName>
        <fullName evidence="4">MerR family transcriptional regulator</fullName>
    </submittedName>
</protein>
<evidence type="ECO:0000256" key="2">
    <source>
        <dbReference type="ARBA" id="ARBA00023163"/>
    </source>
</evidence>
<dbReference type="SMART" id="SM00422">
    <property type="entry name" value="HTH_MERR"/>
    <property type="match status" value="1"/>
</dbReference>
<organism evidence="4 5">
    <name type="scientific">Pseudonocardia abyssalis</name>
    <dbReference type="NCBI Taxonomy" id="2792008"/>
    <lineage>
        <taxon>Bacteria</taxon>
        <taxon>Bacillati</taxon>
        <taxon>Actinomycetota</taxon>
        <taxon>Actinomycetes</taxon>
        <taxon>Pseudonocardiales</taxon>
        <taxon>Pseudonocardiaceae</taxon>
        <taxon>Pseudonocardia</taxon>
    </lineage>
</organism>
<dbReference type="EMBL" id="JADQDK010000001">
    <property type="protein sequence ID" value="MBW0135011.1"/>
    <property type="molecule type" value="Genomic_DNA"/>
</dbReference>
<evidence type="ECO:0000259" key="3">
    <source>
        <dbReference type="PROSITE" id="PS50937"/>
    </source>
</evidence>
<dbReference type="PROSITE" id="PS50937">
    <property type="entry name" value="HTH_MERR_2"/>
    <property type="match status" value="1"/>
</dbReference>
<keyword evidence="5" id="KW-1185">Reference proteome</keyword>
<reference evidence="4 5" key="1">
    <citation type="submission" date="2020-11" db="EMBL/GenBank/DDBJ databases">
        <title>Pseudonocardia abyssalis sp. nov. and Pseudonocardia oceani sp. nov., description and phylogenomic analysis of two novel actinomycetes isolated from the deep Southern Ocean.</title>
        <authorList>
            <person name="Parra J."/>
        </authorList>
    </citation>
    <scope>NUCLEOTIDE SEQUENCE [LARGE SCALE GENOMIC DNA]</scope>
    <source>
        <strain evidence="4 5">KRD-168</strain>
    </source>
</reference>
<dbReference type="PANTHER" id="PTHR30204:SF69">
    <property type="entry name" value="MERR-FAMILY TRANSCRIPTIONAL REGULATOR"/>
    <property type="match status" value="1"/>
</dbReference>
<feature type="domain" description="HTH merR-type" evidence="3">
    <location>
        <begin position="4"/>
        <end position="73"/>
    </location>
</feature>